<feature type="domain" description="SnoaL-like" evidence="2">
    <location>
        <begin position="37"/>
        <end position="131"/>
    </location>
</feature>
<sequence length="169" mass="17449">MSTGSKPSHGGPSIPSGRDSLNDTTAPLGPAARTTLAKWLAMIASGDFGDLASVIAAEAVYHSPVEWHPYPGHDLVCLLVRTAAGVFEDFKYERQMAGGDSAMLEFTAHVGDIQMKGAHLIRFNADGGIIDIDLIARPAKGVMALGNGVGDKIGPQIKAALIAASGAQA</sequence>
<comment type="caution">
    <text evidence="3">The sequence shown here is derived from an EMBL/GenBank/DDBJ whole genome shotgun (WGS) entry which is preliminary data.</text>
</comment>
<evidence type="ECO:0000259" key="2">
    <source>
        <dbReference type="Pfam" id="PF12680"/>
    </source>
</evidence>
<reference evidence="4" key="1">
    <citation type="submission" date="2017-03" db="EMBL/GenBank/DDBJ databases">
        <authorList>
            <person name="Safronova V.I."/>
            <person name="Sazanova A.L."/>
            <person name="Chirak E.R."/>
        </authorList>
    </citation>
    <scope>NUCLEOTIDE SEQUENCE [LARGE SCALE GENOMIC DNA]</scope>
    <source>
        <strain evidence="4">Ach-343</strain>
    </source>
</reference>
<keyword evidence="4" id="KW-1185">Reference proteome</keyword>
<feature type="region of interest" description="Disordered" evidence="1">
    <location>
        <begin position="1"/>
        <end position="27"/>
    </location>
</feature>
<evidence type="ECO:0000256" key="1">
    <source>
        <dbReference type="SAM" id="MobiDB-lite"/>
    </source>
</evidence>
<dbReference type="Proteomes" id="UP000248616">
    <property type="component" value="Unassembled WGS sequence"/>
</dbReference>
<dbReference type="Gene3D" id="3.10.450.50">
    <property type="match status" value="1"/>
</dbReference>
<dbReference type="OrthoDB" id="1163083at2"/>
<dbReference type="Pfam" id="PF12680">
    <property type="entry name" value="SnoaL_2"/>
    <property type="match status" value="1"/>
</dbReference>
<organism evidence="3 4">
    <name type="scientific">Mesorhizobium kowhaii</name>
    <dbReference type="NCBI Taxonomy" id="1300272"/>
    <lineage>
        <taxon>Bacteria</taxon>
        <taxon>Pseudomonadati</taxon>
        <taxon>Pseudomonadota</taxon>
        <taxon>Alphaproteobacteria</taxon>
        <taxon>Hyphomicrobiales</taxon>
        <taxon>Phyllobacteriaceae</taxon>
        <taxon>Mesorhizobium</taxon>
    </lineage>
</organism>
<gene>
    <name evidence="3" type="ORF">B5V02_24475</name>
</gene>
<evidence type="ECO:0000313" key="3">
    <source>
        <dbReference type="EMBL" id="PZV35948.1"/>
    </source>
</evidence>
<protein>
    <recommendedName>
        <fullName evidence="2">SnoaL-like domain-containing protein</fullName>
    </recommendedName>
</protein>
<dbReference type="SUPFAM" id="SSF54427">
    <property type="entry name" value="NTF2-like"/>
    <property type="match status" value="1"/>
</dbReference>
<dbReference type="AlphaFoldDB" id="A0A2W7C2A4"/>
<dbReference type="InterPro" id="IPR037401">
    <property type="entry name" value="SnoaL-like"/>
</dbReference>
<dbReference type="EMBL" id="MZXV01000052">
    <property type="protein sequence ID" value="PZV35948.1"/>
    <property type="molecule type" value="Genomic_DNA"/>
</dbReference>
<evidence type="ECO:0000313" key="4">
    <source>
        <dbReference type="Proteomes" id="UP000248616"/>
    </source>
</evidence>
<proteinExistence type="predicted"/>
<accession>A0A2W7C2A4</accession>
<dbReference type="InterPro" id="IPR032710">
    <property type="entry name" value="NTF2-like_dom_sf"/>
</dbReference>
<name>A0A2W7C2A4_9HYPH</name>